<keyword evidence="2" id="KW-1185">Reference proteome</keyword>
<dbReference type="Gene3D" id="2.40.70.10">
    <property type="entry name" value="Acid Proteases"/>
    <property type="match status" value="1"/>
</dbReference>
<protein>
    <recommendedName>
        <fullName evidence="3">Peptidase A2 domain-containing protein</fullName>
    </recommendedName>
</protein>
<name>A0A151JWB3_9HYME</name>
<evidence type="ECO:0000313" key="1">
    <source>
        <dbReference type="EMBL" id="KYN38509.1"/>
    </source>
</evidence>
<reference evidence="1 2" key="1">
    <citation type="submission" date="2016-03" db="EMBL/GenBank/DDBJ databases">
        <title>Trachymyrmex septentrionalis WGS genome.</title>
        <authorList>
            <person name="Nygaard S."/>
            <person name="Hu H."/>
            <person name="Boomsma J."/>
            <person name="Zhang G."/>
        </authorList>
    </citation>
    <scope>NUCLEOTIDE SEQUENCE [LARGE SCALE GENOMIC DNA]</scope>
    <source>
        <strain evidence="1">Tsep2-gDNA-1</strain>
        <tissue evidence="1">Whole body</tissue>
    </source>
</reference>
<dbReference type="EMBL" id="KQ981662">
    <property type="protein sequence ID" value="KYN38509.1"/>
    <property type="molecule type" value="Genomic_DNA"/>
</dbReference>
<evidence type="ECO:0008006" key="3">
    <source>
        <dbReference type="Google" id="ProtNLM"/>
    </source>
</evidence>
<dbReference type="STRING" id="34720.A0A151JWB3"/>
<feature type="non-terminal residue" evidence="1">
    <location>
        <position position="1"/>
    </location>
</feature>
<dbReference type="InterPro" id="IPR021109">
    <property type="entry name" value="Peptidase_aspartic_dom_sf"/>
</dbReference>
<organism evidence="1 2">
    <name type="scientific">Trachymyrmex septentrionalis</name>
    <dbReference type="NCBI Taxonomy" id="34720"/>
    <lineage>
        <taxon>Eukaryota</taxon>
        <taxon>Metazoa</taxon>
        <taxon>Ecdysozoa</taxon>
        <taxon>Arthropoda</taxon>
        <taxon>Hexapoda</taxon>
        <taxon>Insecta</taxon>
        <taxon>Pterygota</taxon>
        <taxon>Neoptera</taxon>
        <taxon>Endopterygota</taxon>
        <taxon>Hymenoptera</taxon>
        <taxon>Apocrita</taxon>
        <taxon>Aculeata</taxon>
        <taxon>Formicoidea</taxon>
        <taxon>Formicidae</taxon>
        <taxon>Myrmicinae</taxon>
        <taxon>Trachymyrmex</taxon>
    </lineage>
</organism>
<proteinExistence type="predicted"/>
<dbReference type="AlphaFoldDB" id="A0A151JWB3"/>
<sequence length="136" mass="15829">FLIDSGSGPNIIKKRFLKPNVPVNRNEILKLMRIMMHHVPTLELEQVDILGRPVKFHLVEDEFPMQDEIIGSDFFNQFKANVNCKTNYLEWDDIRLSFESKEILTIPARANLQLYIQVANLELKEGYVPKLNLAFT</sequence>
<gene>
    <name evidence="1" type="ORF">ALC56_07109</name>
</gene>
<dbReference type="Proteomes" id="UP000078541">
    <property type="component" value="Unassembled WGS sequence"/>
</dbReference>
<evidence type="ECO:0000313" key="2">
    <source>
        <dbReference type="Proteomes" id="UP000078541"/>
    </source>
</evidence>
<accession>A0A151JWB3</accession>